<evidence type="ECO:0000256" key="3">
    <source>
        <dbReference type="ARBA" id="ARBA00022676"/>
    </source>
</evidence>
<feature type="transmembrane region" description="Helical" evidence="8">
    <location>
        <begin position="243"/>
        <end position="273"/>
    </location>
</feature>
<evidence type="ECO:0000313" key="10">
    <source>
        <dbReference type="EMBL" id="PJF42508.1"/>
    </source>
</evidence>
<evidence type="ECO:0000256" key="6">
    <source>
        <dbReference type="ARBA" id="ARBA00022989"/>
    </source>
</evidence>
<dbReference type="InterPro" id="IPR050297">
    <property type="entry name" value="LipidA_mod_glycosyltrf_83"/>
</dbReference>
<evidence type="ECO:0000313" key="11">
    <source>
        <dbReference type="Proteomes" id="UP000228947"/>
    </source>
</evidence>
<evidence type="ECO:0000256" key="4">
    <source>
        <dbReference type="ARBA" id="ARBA00022679"/>
    </source>
</evidence>
<comment type="caution">
    <text evidence="10">The sequence shown here is derived from an EMBL/GenBank/DDBJ whole genome shotgun (WGS) entry which is preliminary data.</text>
</comment>
<dbReference type="GO" id="GO:0016763">
    <property type="term" value="F:pentosyltransferase activity"/>
    <property type="evidence" value="ECO:0007669"/>
    <property type="project" value="TreeGrafter"/>
</dbReference>
<evidence type="ECO:0000256" key="8">
    <source>
        <dbReference type="SAM" id="Phobius"/>
    </source>
</evidence>
<feature type="transmembrane region" description="Helical" evidence="8">
    <location>
        <begin position="80"/>
        <end position="102"/>
    </location>
</feature>
<gene>
    <name evidence="10" type="ORF">CUN50_03790</name>
</gene>
<feature type="domain" description="Glycosyltransferase RgtA/B/C/D-like" evidence="9">
    <location>
        <begin position="61"/>
        <end position="153"/>
    </location>
</feature>
<dbReference type="InterPro" id="IPR038731">
    <property type="entry name" value="RgtA/B/C-like"/>
</dbReference>
<sequence>MQAIARKPSPFLLLLLILGAWLRVYGLSTHSLWFDETFSQRVVSLFDPISLFQNGVAGDVHPPLYFALLWLWVQFVGDSVVALRMLSVLIALLALTACYHLARLLFNRRAATLALILATFAPYQVYYAQETRQYALSFMALAWAGVGLAALWRGKHYGGLLYAISALVSLYTHYICGLTLAVLHLWLLGYAPMRAKWRQWLSADALIALLYLPQVFTFLSQTSAVFSGFWIRPPSVLAPVFSVSYLIFAVVLPVSLIPLGVVAVWLLLAVNVLDMRRVKQAQVRAAWLFCLLAVFGTLIAALIVSIRAPIYSERSFGMIAPFMVVALAGAVAYAPRRSPARLLYGALILICLGGLIAHYTPPDLLRPPFRQIAADLRALPEPERVPILYLHDGAYLPMTYYAPELMANSRLVFTEARSWLYPRTWELLGIKRYSRAEIAAWLGDYQGTLRVVYYGGTLPEEEATLRALLARCPVQRELDYPPFVILYEVQCDVRSDG</sequence>
<keyword evidence="2" id="KW-1003">Cell membrane</keyword>
<evidence type="ECO:0000256" key="1">
    <source>
        <dbReference type="ARBA" id="ARBA00004651"/>
    </source>
</evidence>
<keyword evidence="6 8" id="KW-1133">Transmembrane helix</keyword>
<keyword evidence="7 8" id="KW-0472">Membrane</keyword>
<accession>A0A2M8PY69</accession>
<feature type="transmembrane region" description="Helical" evidence="8">
    <location>
        <begin position="160"/>
        <end position="187"/>
    </location>
</feature>
<dbReference type="EMBL" id="PGTL01000015">
    <property type="protein sequence ID" value="PJF42508.1"/>
    <property type="molecule type" value="Genomic_DNA"/>
</dbReference>
<feature type="transmembrane region" description="Helical" evidence="8">
    <location>
        <begin position="134"/>
        <end position="154"/>
    </location>
</feature>
<evidence type="ECO:0000259" key="9">
    <source>
        <dbReference type="Pfam" id="PF13231"/>
    </source>
</evidence>
<organism evidence="10 11">
    <name type="scientific">Candidatus Thermofonsia Clade 1 bacterium</name>
    <dbReference type="NCBI Taxonomy" id="2364210"/>
    <lineage>
        <taxon>Bacteria</taxon>
        <taxon>Bacillati</taxon>
        <taxon>Chloroflexota</taxon>
        <taxon>Candidatus Thermofontia</taxon>
        <taxon>Candidatus Thermofonsia Clade 1</taxon>
    </lineage>
</organism>
<dbReference type="PANTHER" id="PTHR33908">
    <property type="entry name" value="MANNOSYLTRANSFERASE YKCB-RELATED"/>
    <property type="match status" value="1"/>
</dbReference>
<evidence type="ECO:0000256" key="2">
    <source>
        <dbReference type="ARBA" id="ARBA00022475"/>
    </source>
</evidence>
<keyword evidence="3" id="KW-0328">Glycosyltransferase</keyword>
<dbReference type="AlphaFoldDB" id="A0A2M8PY69"/>
<protein>
    <recommendedName>
        <fullName evidence="9">Glycosyltransferase RgtA/B/C/D-like domain-containing protein</fullName>
    </recommendedName>
</protein>
<evidence type="ECO:0000256" key="7">
    <source>
        <dbReference type="ARBA" id="ARBA00023136"/>
    </source>
</evidence>
<keyword evidence="4" id="KW-0808">Transferase</keyword>
<proteinExistence type="predicted"/>
<feature type="transmembrane region" description="Helical" evidence="8">
    <location>
        <begin position="208"/>
        <end position="231"/>
    </location>
</feature>
<feature type="transmembrane region" description="Helical" evidence="8">
    <location>
        <begin position="285"/>
        <end position="310"/>
    </location>
</feature>
<feature type="transmembrane region" description="Helical" evidence="8">
    <location>
        <begin position="316"/>
        <end position="335"/>
    </location>
</feature>
<dbReference type="GO" id="GO:0009103">
    <property type="term" value="P:lipopolysaccharide biosynthetic process"/>
    <property type="evidence" value="ECO:0007669"/>
    <property type="project" value="UniProtKB-ARBA"/>
</dbReference>
<keyword evidence="5 8" id="KW-0812">Transmembrane</keyword>
<reference evidence="10 11" key="1">
    <citation type="submission" date="2017-11" db="EMBL/GenBank/DDBJ databases">
        <title>Evolution of Phototrophy in the Chloroflexi Phylum Driven by Horizontal Gene Transfer.</title>
        <authorList>
            <person name="Ward L.M."/>
            <person name="Hemp J."/>
            <person name="Shih P.M."/>
            <person name="Mcglynn S.E."/>
            <person name="Fischer W."/>
        </authorList>
    </citation>
    <scope>NUCLEOTIDE SEQUENCE [LARGE SCALE GENOMIC DNA]</scope>
    <source>
        <strain evidence="10">CP1_1M</strain>
    </source>
</reference>
<name>A0A2M8PY69_9CHLR</name>
<evidence type="ECO:0000256" key="5">
    <source>
        <dbReference type="ARBA" id="ARBA00022692"/>
    </source>
</evidence>
<feature type="transmembrane region" description="Helical" evidence="8">
    <location>
        <begin position="342"/>
        <end position="360"/>
    </location>
</feature>
<dbReference type="GO" id="GO:0005886">
    <property type="term" value="C:plasma membrane"/>
    <property type="evidence" value="ECO:0007669"/>
    <property type="project" value="UniProtKB-SubCell"/>
</dbReference>
<dbReference type="PANTHER" id="PTHR33908:SF11">
    <property type="entry name" value="MEMBRANE PROTEIN"/>
    <property type="match status" value="1"/>
</dbReference>
<dbReference type="Proteomes" id="UP000228947">
    <property type="component" value="Unassembled WGS sequence"/>
</dbReference>
<dbReference type="Pfam" id="PF13231">
    <property type="entry name" value="PMT_2"/>
    <property type="match status" value="1"/>
</dbReference>
<comment type="subcellular location">
    <subcellularLocation>
        <location evidence="1">Cell membrane</location>
        <topology evidence="1">Multi-pass membrane protein</topology>
    </subcellularLocation>
</comment>